<dbReference type="InterPro" id="IPR021765">
    <property type="entry name" value="UstYa-like"/>
</dbReference>
<feature type="region of interest" description="Disordered" evidence="2">
    <location>
        <begin position="180"/>
        <end position="203"/>
    </location>
</feature>
<dbReference type="EMBL" id="KZ679015">
    <property type="protein sequence ID" value="PSS12643.1"/>
    <property type="molecule type" value="Genomic_DNA"/>
</dbReference>
<evidence type="ECO:0000313" key="4">
    <source>
        <dbReference type="Proteomes" id="UP000241818"/>
    </source>
</evidence>
<dbReference type="InParanoid" id="A0A2T3AVI7"/>
<comment type="similarity">
    <text evidence="1">Belongs to the ustYa family.</text>
</comment>
<dbReference type="Pfam" id="PF11807">
    <property type="entry name" value="UstYa"/>
    <property type="match status" value="1"/>
</dbReference>
<proteinExistence type="inferred from homology"/>
<keyword evidence="4" id="KW-1185">Reference proteome</keyword>
<dbReference type="Proteomes" id="UP000241818">
    <property type="component" value="Unassembled WGS sequence"/>
</dbReference>
<protein>
    <recommendedName>
        <fullName evidence="5">Tat pathway signal sequence</fullName>
    </recommendedName>
</protein>
<dbReference type="OrthoDB" id="3687641at2759"/>
<dbReference type="STRING" id="857342.A0A2T3AVI7"/>
<sequence length="203" mass="23092">APILEDLPLAYTTTRFNGSLLKPNVFREPAGPAVDNAWKSLGVDYRAVTVPPELALRAGFRPDQVKINPNYGGGYPANVEGLHHLHCLNLLRQALWYNFDYYNAKGEGAFKNEPYILQMHVSHCVDILRQELMCSVDIGVLGQVWIHPDAPEPYVDFNTQHKCRDFEAIRQWAEERQMPPADQVPDDFLDPPHVGDRVYEEIP</sequence>
<accession>A0A2T3AVI7</accession>
<organism evidence="3 4">
    <name type="scientific">Amorphotheca resinae ATCC 22711</name>
    <dbReference type="NCBI Taxonomy" id="857342"/>
    <lineage>
        <taxon>Eukaryota</taxon>
        <taxon>Fungi</taxon>
        <taxon>Dikarya</taxon>
        <taxon>Ascomycota</taxon>
        <taxon>Pezizomycotina</taxon>
        <taxon>Leotiomycetes</taxon>
        <taxon>Helotiales</taxon>
        <taxon>Amorphothecaceae</taxon>
        <taxon>Amorphotheca</taxon>
    </lineage>
</organism>
<evidence type="ECO:0000256" key="1">
    <source>
        <dbReference type="ARBA" id="ARBA00035112"/>
    </source>
</evidence>
<evidence type="ECO:0000313" key="3">
    <source>
        <dbReference type="EMBL" id="PSS12643.1"/>
    </source>
</evidence>
<evidence type="ECO:0008006" key="5">
    <source>
        <dbReference type="Google" id="ProtNLM"/>
    </source>
</evidence>
<feature type="non-terminal residue" evidence="3">
    <location>
        <position position="1"/>
    </location>
</feature>
<dbReference type="PANTHER" id="PTHR33365:SF13">
    <property type="entry name" value="TAT PATHWAY SIGNAL SEQUENCE"/>
    <property type="match status" value="1"/>
</dbReference>
<reference evidence="3 4" key="1">
    <citation type="journal article" date="2018" name="New Phytol.">
        <title>Comparative genomics and transcriptomics depict ericoid mycorrhizal fungi as versatile saprotrophs and plant mutualists.</title>
        <authorList>
            <person name="Martino E."/>
            <person name="Morin E."/>
            <person name="Grelet G.A."/>
            <person name="Kuo A."/>
            <person name="Kohler A."/>
            <person name="Daghino S."/>
            <person name="Barry K.W."/>
            <person name="Cichocki N."/>
            <person name="Clum A."/>
            <person name="Dockter R.B."/>
            <person name="Hainaut M."/>
            <person name="Kuo R.C."/>
            <person name="LaButti K."/>
            <person name="Lindahl B.D."/>
            <person name="Lindquist E.A."/>
            <person name="Lipzen A."/>
            <person name="Khouja H.R."/>
            <person name="Magnuson J."/>
            <person name="Murat C."/>
            <person name="Ohm R.A."/>
            <person name="Singer S.W."/>
            <person name="Spatafora J.W."/>
            <person name="Wang M."/>
            <person name="Veneault-Fourrey C."/>
            <person name="Henrissat B."/>
            <person name="Grigoriev I.V."/>
            <person name="Martin F.M."/>
            <person name="Perotto S."/>
        </authorList>
    </citation>
    <scope>NUCLEOTIDE SEQUENCE [LARGE SCALE GENOMIC DNA]</scope>
    <source>
        <strain evidence="3 4">ATCC 22711</strain>
    </source>
</reference>
<feature type="compositionally biased region" description="Basic and acidic residues" evidence="2">
    <location>
        <begin position="193"/>
        <end position="203"/>
    </location>
</feature>
<dbReference type="RefSeq" id="XP_024718641.1">
    <property type="nucleotide sequence ID" value="XM_024861139.1"/>
</dbReference>
<dbReference type="AlphaFoldDB" id="A0A2T3AVI7"/>
<dbReference type="GeneID" id="36569220"/>
<gene>
    <name evidence="3" type="ORF">M430DRAFT_107145</name>
</gene>
<evidence type="ECO:0000256" key="2">
    <source>
        <dbReference type="SAM" id="MobiDB-lite"/>
    </source>
</evidence>
<dbReference type="PANTHER" id="PTHR33365">
    <property type="entry name" value="YALI0B05434P"/>
    <property type="match status" value="1"/>
</dbReference>
<name>A0A2T3AVI7_AMORE</name>
<dbReference type="GO" id="GO:0043386">
    <property type="term" value="P:mycotoxin biosynthetic process"/>
    <property type="evidence" value="ECO:0007669"/>
    <property type="project" value="InterPro"/>
</dbReference>